<feature type="DNA-binding region" description="OmpR/PhoB-type" evidence="2">
    <location>
        <begin position="1"/>
        <end position="64"/>
    </location>
</feature>
<evidence type="ECO:0000259" key="3">
    <source>
        <dbReference type="PROSITE" id="PS51755"/>
    </source>
</evidence>
<dbReference type="SUPFAM" id="SSF46894">
    <property type="entry name" value="C-terminal effector domain of the bipartite response regulators"/>
    <property type="match status" value="1"/>
</dbReference>
<evidence type="ECO:0000256" key="2">
    <source>
        <dbReference type="PROSITE-ProRule" id="PRU01091"/>
    </source>
</evidence>
<accession>A0A4R8WLT5</accession>
<dbReference type="PROSITE" id="PS51755">
    <property type="entry name" value="OMPR_PHOB"/>
    <property type="match status" value="1"/>
</dbReference>
<dbReference type="GO" id="GO:0003677">
    <property type="term" value="F:DNA binding"/>
    <property type="evidence" value="ECO:0007669"/>
    <property type="project" value="UniProtKB-UniRule"/>
</dbReference>
<proteinExistence type="predicted"/>
<dbReference type="Pfam" id="PF00486">
    <property type="entry name" value="Trans_reg_C"/>
    <property type="match status" value="1"/>
</dbReference>
<name>A0A4R8WLT5_9MICO</name>
<dbReference type="GO" id="GO:0006355">
    <property type="term" value="P:regulation of DNA-templated transcription"/>
    <property type="evidence" value="ECO:0007669"/>
    <property type="project" value="InterPro"/>
</dbReference>
<dbReference type="Proteomes" id="UP000298412">
    <property type="component" value="Unassembled WGS sequence"/>
</dbReference>
<evidence type="ECO:0000313" key="5">
    <source>
        <dbReference type="Proteomes" id="UP000298412"/>
    </source>
</evidence>
<dbReference type="Gene3D" id="1.10.10.10">
    <property type="entry name" value="Winged helix-like DNA-binding domain superfamily/Winged helix DNA-binding domain"/>
    <property type="match status" value="1"/>
</dbReference>
<protein>
    <submittedName>
        <fullName evidence="4">Winged helix family transcriptional regulator</fullName>
    </submittedName>
</protein>
<gene>
    <name evidence="4" type="ORF">E3O19_15385</name>
</gene>
<keyword evidence="5" id="KW-1185">Reference proteome</keyword>
<organism evidence="4 5">
    <name type="scientific">Cryobacterium algoritolerans</name>
    <dbReference type="NCBI Taxonomy" id="1259184"/>
    <lineage>
        <taxon>Bacteria</taxon>
        <taxon>Bacillati</taxon>
        <taxon>Actinomycetota</taxon>
        <taxon>Actinomycetes</taxon>
        <taxon>Micrococcales</taxon>
        <taxon>Microbacteriaceae</taxon>
        <taxon>Cryobacterium</taxon>
    </lineage>
</organism>
<dbReference type="InterPro" id="IPR001867">
    <property type="entry name" value="OmpR/PhoB-type_DNA-bd"/>
</dbReference>
<dbReference type="OrthoDB" id="4153060at2"/>
<dbReference type="AlphaFoldDB" id="A0A4R8WLT5"/>
<dbReference type="GO" id="GO:0000160">
    <property type="term" value="P:phosphorelay signal transduction system"/>
    <property type="evidence" value="ECO:0007669"/>
    <property type="project" value="InterPro"/>
</dbReference>
<feature type="domain" description="OmpR/PhoB-type" evidence="3">
    <location>
        <begin position="1"/>
        <end position="64"/>
    </location>
</feature>
<evidence type="ECO:0000313" key="4">
    <source>
        <dbReference type="EMBL" id="TFC10462.1"/>
    </source>
</evidence>
<reference evidence="4 5" key="1">
    <citation type="submission" date="2019-03" db="EMBL/GenBank/DDBJ databases">
        <title>Genomics of glacier-inhabiting Cryobacterium strains.</title>
        <authorList>
            <person name="Liu Q."/>
            <person name="Xin Y.-H."/>
        </authorList>
    </citation>
    <scope>NUCLEOTIDE SEQUENCE [LARGE SCALE GENOMIC DNA]</scope>
    <source>
        <strain evidence="4 5">MDT1-3</strain>
    </source>
</reference>
<dbReference type="SMART" id="SM00862">
    <property type="entry name" value="Trans_reg_C"/>
    <property type="match status" value="1"/>
</dbReference>
<dbReference type="InterPro" id="IPR016032">
    <property type="entry name" value="Sig_transdc_resp-reg_C-effctor"/>
</dbReference>
<keyword evidence="1 2" id="KW-0238">DNA-binding</keyword>
<dbReference type="InterPro" id="IPR036388">
    <property type="entry name" value="WH-like_DNA-bd_sf"/>
</dbReference>
<dbReference type="EMBL" id="SOFP01000075">
    <property type="protein sequence ID" value="TFC10462.1"/>
    <property type="molecule type" value="Genomic_DNA"/>
</dbReference>
<comment type="caution">
    <text evidence="4">The sequence shown here is derived from an EMBL/GenBank/DDBJ whole genome shotgun (WGS) entry which is preliminary data.</text>
</comment>
<sequence length="70" mass="7785">MAAVAAAPGRVDSRYELVNRVRGYEYAGYERTIDFHIKNLRRKLDASGADGVETVLGVGYRLGLRQDETP</sequence>
<evidence type="ECO:0000256" key="1">
    <source>
        <dbReference type="ARBA" id="ARBA00023125"/>
    </source>
</evidence>
<dbReference type="CDD" id="cd00383">
    <property type="entry name" value="trans_reg_C"/>
    <property type="match status" value="1"/>
</dbReference>